<dbReference type="GO" id="GO:0004176">
    <property type="term" value="F:ATP-dependent peptidase activity"/>
    <property type="evidence" value="ECO:0007669"/>
    <property type="project" value="InterPro"/>
</dbReference>
<gene>
    <name evidence="5" type="ORF">DAERI_270001</name>
</gene>
<feature type="non-terminal residue" evidence="5">
    <location>
        <position position="145"/>
    </location>
</feature>
<evidence type="ECO:0000256" key="2">
    <source>
        <dbReference type="ARBA" id="ARBA00022801"/>
    </source>
</evidence>
<dbReference type="Proteomes" id="UP000236569">
    <property type="component" value="Unassembled WGS sequence"/>
</dbReference>
<dbReference type="Pfam" id="PF06480">
    <property type="entry name" value="FtsH_ext"/>
    <property type="match status" value="1"/>
</dbReference>
<proteinExistence type="predicted"/>
<keyword evidence="6" id="KW-1185">Reference proteome</keyword>
<evidence type="ECO:0000313" key="5">
    <source>
        <dbReference type="EMBL" id="GBF08227.1"/>
    </source>
</evidence>
<name>A0A2I9DY61_9DEIO</name>
<comment type="caution">
    <text evidence="5">The sequence shown here is derived from an EMBL/GenBank/DDBJ whole genome shotgun (WGS) entry which is preliminary data.</text>
</comment>
<dbReference type="EMBL" id="BFAG01000027">
    <property type="protein sequence ID" value="GBF08227.1"/>
    <property type="molecule type" value="Genomic_DNA"/>
</dbReference>
<dbReference type="GO" id="GO:0016020">
    <property type="term" value="C:membrane"/>
    <property type="evidence" value="ECO:0007669"/>
    <property type="project" value="InterPro"/>
</dbReference>
<dbReference type="GO" id="GO:0004222">
    <property type="term" value="F:metalloendopeptidase activity"/>
    <property type="evidence" value="ECO:0007669"/>
    <property type="project" value="InterPro"/>
</dbReference>
<feature type="transmembrane region" description="Helical" evidence="3">
    <location>
        <begin position="102"/>
        <end position="125"/>
    </location>
</feature>
<keyword evidence="5" id="KW-0482">Metalloprotease</keyword>
<accession>A0A2I9DY61</accession>
<dbReference type="AlphaFoldDB" id="A0A2I9DY61"/>
<evidence type="ECO:0000256" key="3">
    <source>
        <dbReference type="SAM" id="Phobius"/>
    </source>
</evidence>
<keyword evidence="1 5" id="KW-0645">Protease</keyword>
<organism evidence="5 6">
    <name type="scientific">Deinococcus aerius</name>
    <dbReference type="NCBI Taxonomy" id="200253"/>
    <lineage>
        <taxon>Bacteria</taxon>
        <taxon>Thermotogati</taxon>
        <taxon>Deinococcota</taxon>
        <taxon>Deinococci</taxon>
        <taxon>Deinococcales</taxon>
        <taxon>Deinococcaceae</taxon>
        <taxon>Deinococcus</taxon>
    </lineage>
</organism>
<dbReference type="InterPro" id="IPR011546">
    <property type="entry name" value="Pept_M41_FtsH_extracell"/>
</dbReference>
<dbReference type="GO" id="GO:0006508">
    <property type="term" value="P:proteolysis"/>
    <property type="evidence" value="ECO:0007669"/>
    <property type="project" value="UniProtKB-KW"/>
</dbReference>
<keyword evidence="3" id="KW-0472">Membrane</keyword>
<keyword evidence="3" id="KW-0812">Transmembrane</keyword>
<dbReference type="RefSeq" id="WP_369689483.1">
    <property type="nucleotide sequence ID" value="NZ_BFAG01000027.1"/>
</dbReference>
<reference evidence="6" key="1">
    <citation type="submission" date="2018-01" db="EMBL/GenBank/DDBJ databases">
        <title>Draft Genome Sequence of the Radioresistant Bacterium Deinococcus aerius TR0125, Isolated from the Higher Atmosphere above Japan.</title>
        <authorList>
            <person name="Satoh K."/>
            <person name="Arai H."/>
            <person name="Sanzen T."/>
            <person name="Kawaguchi Y."/>
            <person name="Hayashi H."/>
            <person name="Yokobori S."/>
            <person name="Yamagishi A."/>
            <person name="Oono Y."/>
            <person name="Narumi I."/>
        </authorList>
    </citation>
    <scope>NUCLEOTIDE SEQUENCE [LARGE SCALE GENOMIC DNA]</scope>
    <source>
        <strain evidence="6">TR0125</strain>
    </source>
</reference>
<evidence type="ECO:0000256" key="1">
    <source>
        <dbReference type="ARBA" id="ARBA00022670"/>
    </source>
</evidence>
<dbReference type="GO" id="GO:0008270">
    <property type="term" value="F:zinc ion binding"/>
    <property type="evidence" value="ECO:0007669"/>
    <property type="project" value="InterPro"/>
</dbReference>
<protein>
    <submittedName>
        <fullName evidence="5">ATP-dependent metalloprotease FtsH</fullName>
    </submittedName>
</protein>
<feature type="domain" description="Peptidase M41 FtsH extracellular" evidence="4">
    <location>
        <begin position="6"/>
        <end position="99"/>
    </location>
</feature>
<keyword evidence="2" id="KW-0378">Hydrolase</keyword>
<dbReference type="GO" id="GO:0005524">
    <property type="term" value="F:ATP binding"/>
    <property type="evidence" value="ECO:0007669"/>
    <property type="project" value="InterPro"/>
</dbReference>
<evidence type="ECO:0000259" key="4">
    <source>
        <dbReference type="Pfam" id="PF06480"/>
    </source>
</evidence>
<keyword evidence="3" id="KW-1133">Transmembrane helix</keyword>
<sequence length="145" mass="15161">MSRATWGWGLAAAVVVLLLLINAASPRARGGELSLTDFTSALRSGQVQSANVQFENNTAVLSGKLKDSQEYSVRTLAADPVIALNRLQAAGVSVTYVQPARLSFLALFSGLLTGLLIVGLLLLLFRNRQGGGTDAASNFGKSKAA</sequence>
<evidence type="ECO:0000313" key="6">
    <source>
        <dbReference type="Proteomes" id="UP000236569"/>
    </source>
</evidence>